<dbReference type="Proteomes" id="UP000485058">
    <property type="component" value="Unassembled WGS sequence"/>
</dbReference>
<reference evidence="3 4" key="1">
    <citation type="submission" date="2020-02" db="EMBL/GenBank/DDBJ databases">
        <title>Draft genome sequence of Haematococcus lacustris strain NIES-144.</title>
        <authorList>
            <person name="Morimoto D."/>
            <person name="Nakagawa S."/>
            <person name="Yoshida T."/>
            <person name="Sawayama S."/>
        </authorList>
    </citation>
    <scope>NUCLEOTIDE SEQUENCE [LARGE SCALE GENOMIC DNA]</scope>
    <source>
        <strain evidence="3 4">NIES-144</strain>
    </source>
</reference>
<gene>
    <name evidence="3" type="ORF">HaLaN_04201</name>
</gene>
<comment type="caution">
    <text evidence="3">The sequence shown here is derived from an EMBL/GenBank/DDBJ whole genome shotgun (WGS) entry which is preliminary data.</text>
</comment>
<evidence type="ECO:0000313" key="3">
    <source>
        <dbReference type="EMBL" id="GFH09114.1"/>
    </source>
</evidence>
<evidence type="ECO:0000256" key="1">
    <source>
        <dbReference type="SAM" id="Phobius"/>
    </source>
</evidence>
<protein>
    <submittedName>
        <fullName evidence="3">Uncharacterized protein</fullName>
    </submittedName>
</protein>
<feature type="signal peptide" evidence="2">
    <location>
        <begin position="1"/>
        <end position="18"/>
    </location>
</feature>
<keyword evidence="1" id="KW-1133">Transmembrane helix</keyword>
<accession>A0A699YQT1</accession>
<sequence>LPYTISTAVFAIVFGVLAASPKGEPPPRPATGYDQTAIPLAALAVVMGLGVVGSGAGLLIFQAAAQVYARPLPPHSAQLG</sequence>
<dbReference type="EMBL" id="BLLF01000210">
    <property type="protein sequence ID" value="GFH09114.1"/>
    <property type="molecule type" value="Genomic_DNA"/>
</dbReference>
<proteinExistence type="predicted"/>
<feature type="transmembrane region" description="Helical" evidence="1">
    <location>
        <begin position="37"/>
        <end position="61"/>
    </location>
</feature>
<keyword evidence="4" id="KW-1185">Reference proteome</keyword>
<feature type="non-terminal residue" evidence="3">
    <location>
        <position position="1"/>
    </location>
</feature>
<evidence type="ECO:0000313" key="4">
    <source>
        <dbReference type="Proteomes" id="UP000485058"/>
    </source>
</evidence>
<organism evidence="3 4">
    <name type="scientific">Haematococcus lacustris</name>
    <name type="common">Green alga</name>
    <name type="synonym">Haematococcus pluvialis</name>
    <dbReference type="NCBI Taxonomy" id="44745"/>
    <lineage>
        <taxon>Eukaryota</taxon>
        <taxon>Viridiplantae</taxon>
        <taxon>Chlorophyta</taxon>
        <taxon>core chlorophytes</taxon>
        <taxon>Chlorophyceae</taxon>
        <taxon>CS clade</taxon>
        <taxon>Chlamydomonadales</taxon>
        <taxon>Haematococcaceae</taxon>
        <taxon>Haematococcus</taxon>
    </lineage>
</organism>
<keyword evidence="1" id="KW-0812">Transmembrane</keyword>
<name>A0A699YQT1_HAELA</name>
<keyword evidence="2" id="KW-0732">Signal</keyword>
<dbReference type="AlphaFoldDB" id="A0A699YQT1"/>
<feature type="chain" id="PRO_5025627404" evidence="2">
    <location>
        <begin position="19"/>
        <end position="80"/>
    </location>
</feature>
<keyword evidence="1" id="KW-0472">Membrane</keyword>
<evidence type="ECO:0000256" key="2">
    <source>
        <dbReference type="SAM" id="SignalP"/>
    </source>
</evidence>